<sequence>MEAVATGSAGKSGELIPLSFRLLINEHIEVNKHNTATMPYSSLLGFGDAVIPGLFIQFLAFYDACWRTPYYRHFLGGLLGYSLGFIVTIIMLNVTNVSQPALLYLCPFTLLVTFIVVIVCDGLNEWKLMWSGSLPTLVDDTNMNPTGDNDRVNQPIDSLEVNDLYLIENKSLKHSKTPLVPEFQMTSLEYSEREYEACDWFLTMQTQRSVSEHQSDVFVPNSGFLVDNRTQRFVERYFNAFYLVDVGGELENDICILRHSNTLCVVGLACGHHIFKRCSKNSFSDCSSSVTHEILGLDYQVSNGSNRSKKNVKGRRKHGGHVLNKSTDIIAYAICDREIKHPVVCGIPGNLLEVNNSLDITKNEFHPPISEDLSYLNSKVKLTPLIGSESTINVGTYLSIILPKPRLRKDQSGCIIDKSIDESILLIDSPTQNCTALVGNVSEKLDDITQSDYAAQIADFISQTSLPKEQKVLNWNEYSALRHCT</sequence>
<evidence type="ECO:0000313" key="1">
    <source>
        <dbReference type="EMBL" id="VDO84501.1"/>
    </source>
</evidence>
<dbReference type="GO" id="GO:0042500">
    <property type="term" value="F:aspartic endopeptidase activity, intramembrane cleaving"/>
    <property type="evidence" value="ECO:0007669"/>
    <property type="project" value="InterPro"/>
</dbReference>
<dbReference type="PANTHER" id="PTHR13651">
    <property type="entry name" value="PROTEIN ABITRAM"/>
    <property type="match status" value="1"/>
</dbReference>
<dbReference type="InterPro" id="IPR007369">
    <property type="entry name" value="Peptidase_A22B_SPP"/>
</dbReference>
<dbReference type="InterPro" id="IPR039169">
    <property type="entry name" value="Abitram"/>
</dbReference>
<dbReference type="GO" id="GO:0016020">
    <property type="term" value="C:membrane"/>
    <property type="evidence" value="ECO:0007669"/>
    <property type="project" value="InterPro"/>
</dbReference>
<dbReference type="PANTHER" id="PTHR13651:SF0">
    <property type="entry name" value="PROTEIN ABITRAM"/>
    <property type="match status" value="1"/>
</dbReference>
<protein>
    <submittedName>
        <fullName evidence="1">Uncharacterized protein</fullName>
    </submittedName>
</protein>
<dbReference type="EMBL" id="UZAI01004130">
    <property type="protein sequence ID" value="VDO84501.1"/>
    <property type="molecule type" value="Genomic_DNA"/>
</dbReference>
<dbReference type="GO" id="GO:0005634">
    <property type="term" value="C:nucleus"/>
    <property type="evidence" value="ECO:0007669"/>
    <property type="project" value="TreeGrafter"/>
</dbReference>
<proteinExistence type="predicted"/>
<organism evidence="1 2">
    <name type="scientific">Schistosoma margrebowiei</name>
    <dbReference type="NCBI Taxonomy" id="48269"/>
    <lineage>
        <taxon>Eukaryota</taxon>
        <taxon>Metazoa</taxon>
        <taxon>Spiralia</taxon>
        <taxon>Lophotrochozoa</taxon>
        <taxon>Platyhelminthes</taxon>
        <taxon>Trematoda</taxon>
        <taxon>Digenea</taxon>
        <taxon>Strigeidida</taxon>
        <taxon>Schistosomatoidea</taxon>
        <taxon>Schistosomatidae</taxon>
        <taxon>Schistosoma</taxon>
    </lineage>
</organism>
<accession>A0A183LZ18</accession>
<name>A0A183LZ18_9TREM</name>
<dbReference type="Pfam" id="PF04258">
    <property type="entry name" value="Peptidase_A22B"/>
    <property type="match status" value="1"/>
</dbReference>
<reference evidence="1 2" key="1">
    <citation type="submission" date="2018-11" db="EMBL/GenBank/DDBJ databases">
        <authorList>
            <consortium name="Pathogen Informatics"/>
        </authorList>
    </citation>
    <scope>NUCLEOTIDE SEQUENCE [LARGE SCALE GENOMIC DNA]</scope>
    <source>
        <strain evidence="1 2">Zambia</strain>
    </source>
</reference>
<gene>
    <name evidence="1" type="ORF">SMRZ_LOCUS9040</name>
</gene>
<evidence type="ECO:0000313" key="2">
    <source>
        <dbReference type="Proteomes" id="UP000277204"/>
    </source>
</evidence>
<keyword evidence="2" id="KW-1185">Reference proteome</keyword>
<dbReference type="Proteomes" id="UP000277204">
    <property type="component" value="Unassembled WGS sequence"/>
</dbReference>
<dbReference type="AlphaFoldDB" id="A0A183LZ18"/>